<organism evidence="3 4">
    <name type="scientific">Crateriforma conspicua</name>
    <dbReference type="NCBI Taxonomy" id="2527996"/>
    <lineage>
        <taxon>Bacteria</taxon>
        <taxon>Pseudomonadati</taxon>
        <taxon>Planctomycetota</taxon>
        <taxon>Planctomycetia</taxon>
        <taxon>Planctomycetales</taxon>
        <taxon>Planctomycetaceae</taxon>
        <taxon>Crateriforma</taxon>
    </lineage>
</organism>
<gene>
    <name evidence="3" type="ORF">Pan14r_01200</name>
</gene>
<proteinExistence type="predicted"/>
<dbReference type="SUPFAM" id="SSF52172">
    <property type="entry name" value="CheY-like"/>
    <property type="match status" value="1"/>
</dbReference>
<dbReference type="RefSeq" id="WP_146438015.1">
    <property type="nucleotide sequence ID" value="NZ_SJPL01000001.1"/>
</dbReference>
<evidence type="ECO:0000256" key="2">
    <source>
        <dbReference type="SAM" id="Phobius"/>
    </source>
</evidence>
<evidence type="ECO:0000256" key="1">
    <source>
        <dbReference type="SAM" id="MobiDB-lite"/>
    </source>
</evidence>
<accession>A0A5C5Y320</accession>
<dbReference type="OrthoDB" id="230059at2"/>
<keyword evidence="2" id="KW-0472">Membrane</keyword>
<protein>
    <submittedName>
        <fullName evidence="3">Uncharacterized protein</fullName>
    </submittedName>
</protein>
<keyword evidence="4" id="KW-1185">Reference proteome</keyword>
<evidence type="ECO:0000313" key="3">
    <source>
        <dbReference type="EMBL" id="TWT67882.1"/>
    </source>
</evidence>
<sequence length="672" mass="72005" precursor="true">MQLLFPKPCPKFPAHVCFAIAVCCVMTLGGVLTAQSPFDAPGTDDAGFGDDFGDGGFGDMDFGGDDFGNPGFDDDQPDTTDGGQSGTDEDSDAPPPIADTPLVRQTLDLASRKPSTIPTAVKSMATIGQWAAVEQLLSNLDEPDDATLRQIAVEMGPALILRAGGREELSDASRDVLQKAQTALADQHRSDERLSAAIDDVLSDSIDRRLGGNRVLLRGGNASIQQIIGRMLEQPELASNRDLIALLRRLGNGGARSLIQHAIYGDASAQQVALTALAGLRSPWSDLLAASALHGQSTAQETRETAASLLARHGKGLPTKNATIAAIGKAIHMQSDRISRIIPGQDITTAWTLDPDTGVAAPVQTDALAAERRRATDLASILRRMADVPASLMRDAAIADAGYRVLVDPDFGDDDQIEAMLAAYPALSTAVGMNDFLDKAWDSGDFKAISAGLAIIGSGVIEVPSELLDSHTATPITLVRLASSSLPRIRYDAAMTIRKIDPGVAFAGRSQVDRTIAAMQKLSPGPVAILIETRPNVRAELETVLTQLGFQVRTVGTVAGALREIVAGGDIRFILSKTQLWDAQKTELADRVRRTSLGRRLPILFFVDDTTTPFDLDQLEYPRWPAITRVIARPYSTSGLIPVLQEIETRQPVVSLEAIDRELYRRWATESL</sequence>
<comment type="caution">
    <text evidence="3">The sequence shown here is derived from an EMBL/GenBank/DDBJ whole genome shotgun (WGS) entry which is preliminary data.</text>
</comment>
<dbReference type="InterPro" id="IPR011006">
    <property type="entry name" value="CheY-like_superfamily"/>
</dbReference>
<evidence type="ECO:0000313" key="4">
    <source>
        <dbReference type="Proteomes" id="UP000317238"/>
    </source>
</evidence>
<feature type="transmembrane region" description="Helical" evidence="2">
    <location>
        <begin position="12"/>
        <end position="32"/>
    </location>
</feature>
<dbReference type="EMBL" id="SJPL01000001">
    <property type="protein sequence ID" value="TWT67882.1"/>
    <property type="molecule type" value="Genomic_DNA"/>
</dbReference>
<keyword evidence="2" id="KW-1133">Transmembrane helix</keyword>
<name>A0A5C5Y320_9PLAN</name>
<reference evidence="3 4" key="1">
    <citation type="submission" date="2019-02" db="EMBL/GenBank/DDBJ databases">
        <title>Deep-cultivation of Planctomycetes and their phenomic and genomic characterization uncovers novel biology.</title>
        <authorList>
            <person name="Wiegand S."/>
            <person name="Jogler M."/>
            <person name="Boedeker C."/>
            <person name="Pinto D."/>
            <person name="Vollmers J."/>
            <person name="Rivas-Marin E."/>
            <person name="Kohn T."/>
            <person name="Peeters S.H."/>
            <person name="Heuer A."/>
            <person name="Rast P."/>
            <person name="Oberbeckmann S."/>
            <person name="Bunk B."/>
            <person name="Jeske O."/>
            <person name="Meyerdierks A."/>
            <person name="Storesund J.E."/>
            <person name="Kallscheuer N."/>
            <person name="Luecker S."/>
            <person name="Lage O.M."/>
            <person name="Pohl T."/>
            <person name="Merkel B.J."/>
            <person name="Hornburger P."/>
            <person name="Mueller R.-W."/>
            <person name="Bruemmer F."/>
            <person name="Labrenz M."/>
            <person name="Spormann A.M."/>
            <person name="Op Den Camp H."/>
            <person name="Overmann J."/>
            <person name="Amann R."/>
            <person name="Jetten M.S.M."/>
            <person name="Mascher T."/>
            <person name="Medema M.H."/>
            <person name="Devos D.P."/>
            <person name="Kaster A.-K."/>
            <person name="Ovreas L."/>
            <person name="Rohde M."/>
            <person name="Galperin M.Y."/>
            <person name="Jogler C."/>
        </authorList>
    </citation>
    <scope>NUCLEOTIDE SEQUENCE [LARGE SCALE GENOMIC DNA]</scope>
    <source>
        <strain evidence="3 4">Pan14r</strain>
    </source>
</reference>
<feature type="region of interest" description="Disordered" evidence="1">
    <location>
        <begin position="45"/>
        <end position="100"/>
    </location>
</feature>
<keyword evidence="2" id="KW-0812">Transmembrane</keyword>
<dbReference type="AlphaFoldDB" id="A0A5C5Y320"/>
<dbReference type="Gene3D" id="3.40.50.2300">
    <property type="match status" value="1"/>
</dbReference>
<dbReference type="Proteomes" id="UP000317238">
    <property type="component" value="Unassembled WGS sequence"/>
</dbReference>